<keyword evidence="2" id="KW-1185">Reference proteome</keyword>
<proteinExistence type="predicted"/>
<comment type="caution">
    <text evidence="1">The sequence shown here is derived from an EMBL/GenBank/DDBJ whole genome shotgun (WGS) entry which is preliminary data.</text>
</comment>
<dbReference type="AlphaFoldDB" id="A0A4Q7NUG3"/>
<dbReference type="PANTHER" id="PTHR38792:SF3">
    <property type="entry name" value="BNR_ASP-BOX REPEAT DOMAIN PROTEIN (AFU_ORTHOLOGUE AFUA_7G06430)-RELATED"/>
    <property type="match status" value="1"/>
</dbReference>
<dbReference type="EMBL" id="SGXD01000001">
    <property type="protein sequence ID" value="RZS90833.1"/>
    <property type="molecule type" value="Genomic_DNA"/>
</dbReference>
<dbReference type="InterPro" id="IPR006311">
    <property type="entry name" value="TAT_signal"/>
</dbReference>
<dbReference type="InterPro" id="IPR036278">
    <property type="entry name" value="Sialidase_sf"/>
</dbReference>
<dbReference type="PANTHER" id="PTHR38792">
    <property type="entry name" value="BNR/ASP-BOX REPEAT DOMAIN PROTEIN (AFU_ORTHOLOGUE AFUA_7G06430)-RELATED"/>
    <property type="match status" value="1"/>
</dbReference>
<accession>A0A4Q7NUG3</accession>
<dbReference type="SUPFAM" id="SSF50939">
    <property type="entry name" value="Sialidases"/>
    <property type="match status" value="1"/>
</dbReference>
<organism evidence="1 2">
    <name type="scientific">Motilibacter rhizosphaerae</name>
    <dbReference type="NCBI Taxonomy" id="598652"/>
    <lineage>
        <taxon>Bacteria</taxon>
        <taxon>Bacillati</taxon>
        <taxon>Actinomycetota</taxon>
        <taxon>Actinomycetes</taxon>
        <taxon>Motilibacterales</taxon>
        <taxon>Motilibacteraceae</taxon>
        <taxon>Motilibacter</taxon>
    </lineage>
</organism>
<reference evidence="1 2" key="1">
    <citation type="submission" date="2019-02" db="EMBL/GenBank/DDBJ databases">
        <title>Genomic Encyclopedia of Type Strains, Phase IV (KMG-IV): sequencing the most valuable type-strain genomes for metagenomic binning, comparative biology and taxonomic classification.</title>
        <authorList>
            <person name="Goeker M."/>
        </authorList>
    </citation>
    <scope>NUCLEOTIDE SEQUENCE [LARGE SCALE GENOMIC DNA]</scope>
    <source>
        <strain evidence="1 2">DSM 45622</strain>
    </source>
</reference>
<dbReference type="RefSeq" id="WP_231115934.1">
    <property type="nucleotide sequence ID" value="NZ_SGXD01000001.1"/>
</dbReference>
<gene>
    <name evidence="1" type="ORF">EV189_0062</name>
</gene>
<dbReference type="Gene3D" id="2.120.10.10">
    <property type="match status" value="1"/>
</dbReference>
<evidence type="ECO:0000313" key="1">
    <source>
        <dbReference type="EMBL" id="RZS90833.1"/>
    </source>
</evidence>
<dbReference type="Proteomes" id="UP000293638">
    <property type="component" value="Unassembled WGS sequence"/>
</dbReference>
<protein>
    <submittedName>
        <fullName evidence="1">Uncharacterized protein</fullName>
    </submittedName>
</protein>
<name>A0A4Q7NUG3_9ACTN</name>
<sequence length="400" mass="42419">MQEHQSAHSPLAAPPSGVLRRAFLKTGAAAAAGVGLGLGVASPAYARTTTRPGIQPFGPVTITDSQGASYARGLRLSEALPGQSGTTRTTLATYQQFAFGKPGGFQIYRSDDDGRTWAPWGTVGAGAGRVWLQPFLYELPRPFAGLPQGAILAAGNSLDFSSTKIVLYASTDHGKTFTYLSTVAVGGAPNPTNGFTPVWEPFLLLNHDRLVCYYSDQRDPLYGQKLAHQTSTDLVTWGPVVNDAVGDAYANRPGMTTIARIAHHKWIMTYEYGVSDTYYPVRYKIASDPEEFGDAPSIALVDQDGYAPSSAPYVSWADFGGPDGTIIVSANSDADFFLNKAGGDPGAWTRLSTPMPRSYSRFSAPIESPGSLRRTGSVLVISGAPYGASAPIQAGVIQLP</sequence>
<evidence type="ECO:0000313" key="2">
    <source>
        <dbReference type="Proteomes" id="UP000293638"/>
    </source>
</evidence>
<dbReference type="CDD" id="cd15482">
    <property type="entry name" value="Sialidase_non-viral"/>
    <property type="match status" value="1"/>
</dbReference>
<dbReference type="PROSITE" id="PS51318">
    <property type="entry name" value="TAT"/>
    <property type="match status" value="1"/>
</dbReference>